<protein>
    <submittedName>
        <fullName evidence="2">Uncharacterized protein</fullName>
    </submittedName>
</protein>
<keyword evidence="3" id="KW-1185">Reference proteome</keyword>
<gene>
    <name evidence="2" type="ORF">PoB_000829800</name>
</gene>
<accession>A0AAV3YHC0</accession>
<name>A0AAV3YHC0_9GAST</name>
<sequence length="76" mass="8504">MTVSMRRQHIWNAGPKLLLGALEDENSQRSDQPPTRAQSSGVRSIESSRAMKANEKGQDERILFAATMPCSRCQRS</sequence>
<comment type="caution">
    <text evidence="2">The sequence shown here is derived from an EMBL/GenBank/DDBJ whole genome shotgun (WGS) entry which is preliminary data.</text>
</comment>
<proteinExistence type="predicted"/>
<feature type="compositionally biased region" description="Polar residues" evidence="1">
    <location>
        <begin position="29"/>
        <end position="47"/>
    </location>
</feature>
<dbReference type="Proteomes" id="UP000735302">
    <property type="component" value="Unassembled WGS sequence"/>
</dbReference>
<evidence type="ECO:0000313" key="3">
    <source>
        <dbReference type="Proteomes" id="UP000735302"/>
    </source>
</evidence>
<feature type="region of interest" description="Disordered" evidence="1">
    <location>
        <begin position="22"/>
        <end position="60"/>
    </location>
</feature>
<dbReference type="EMBL" id="BLXT01000945">
    <property type="protein sequence ID" value="GFN81792.1"/>
    <property type="molecule type" value="Genomic_DNA"/>
</dbReference>
<reference evidence="2 3" key="1">
    <citation type="journal article" date="2021" name="Elife">
        <title>Chloroplast acquisition without the gene transfer in kleptoplastic sea slugs, Plakobranchus ocellatus.</title>
        <authorList>
            <person name="Maeda T."/>
            <person name="Takahashi S."/>
            <person name="Yoshida T."/>
            <person name="Shimamura S."/>
            <person name="Takaki Y."/>
            <person name="Nagai Y."/>
            <person name="Toyoda A."/>
            <person name="Suzuki Y."/>
            <person name="Arimoto A."/>
            <person name="Ishii H."/>
            <person name="Satoh N."/>
            <person name="Nishiyama T."/>
            <person name="Hasebe M."/>
            <person name="Maruyama T."/>
            <person name="Minagawa J."/>
            <person name="Obokata J."/>
            <person name="Shigenobu S."/>
        </authorList>
    </citation>
    <scope>NUCLEOTIDE SEQUENCE [LARGE SCALE GENOMIC DNA]</scope>
</reference>
<evidence type="ECO:0000256" key="1">
    <source>
        <dbReference type="SAM" id="MobiDB-lite"/>
    </source>
</evidence>
<organism evidence="2 3">
    <name type="scientific">Plakobranchus ocellatus</name>
    <dbReference type="NCBI Taxonomy" id="259542"/>
    <lineage>
        <taxon>Eukaryota</taxon>
        <taxon>Metazoa</taxon>
        <taxon>Spiralia</taxon>
        <taxon>Lophotrochozoa</taxon>
        <taxon>Mollusca</taxon>
        <taxon>Gastropoda</taxon>
        <taxon>Heterobranchia</taxon>
        <taxon>Euthyneura</taxon>
        <taxon>Panpulmonata</taxon>
        <taxon>Sacoglossa</taxon>
        <taxon>Placobranchoidea</taxon>
        <taxon>Plakobranchidae</taxon>
        <taxon>Plakobranchus</taxon>
    </lineage>
</organism>
<dbReference type="AlphaFoldDB" id="A0AAV3YHC0"/>
<evidence type="ECO:0000313" key="2">
    <source>
        <dbReference type="EMBL" id="GFN81792.1"/>
    </source>
</evidence>